<organism evidence="9 10">
    <name type="scientific">Laccaria amethystina LaAM-08-1</name>
    <dbReference type="NCBI Taxonomy" id="1095629"/>
    <lineage>
        <taxon>Eukaryota</taxon>
        <taxon>Fungi</taxon>
        <taxon>Dikarya</taxon>
        <taxon>Basidiomycota</taxon>
        <taxon>Agaricomycotina</taxon>
        <taxon>Agaricomycetes</taxon>
        <taxon>Agaricomycetidae</taxon>
        <taxon>Agaricales</taxon>
        <taxon>Agaricineae</taxon>
        <taxon>Hydnangiaceae</taxon>
        <taxon>Laccaria</taxon>
    </lineage>
</organism>
<dbReference type="HOGENOM" id="CLU_021808_0_0_1"/>
<sequence>MSFTSFVFFLALVWSLIHGLSHVSKRSRQLLPLYPDAVRRRAAFWNMKHCRATVSLLHLRITTSAFNAYHDLLADKFAGKRYPRLTTLSRLFYNLGGVMGVLGMCGALAALTWMTGCSVWSVARKLLVSSVDNASLESHILLRRGLPEGGSNLHRTSSSYPVIAPIIPGVTVPLDHLPLILLAVFLSQIIHEIGHAIAAALESLPAVAAGVSFIVCIPAAFVTFPSEGLQVLSPRARTRIIAAGPFHNLVFWCILVLFGRVGAGSLAWSVIGYDNVGDAGKVVLDVDAESPLYGHLLPGAIITKLDDTSLGTSNLSQDIWTTYLASPEIRPTLGWCIDGKLLEGTDACCSTPVDSTDASHLSCFTGARFSVDVQGCLDPIPILTGRNETTRCSEECASGMVCAKAGPETQLLRLTVLHPSKEEAVVLWSGPRSEVWAEVTVGTWIPRFRVLPHSLPWIWETFWQ</sequence>
<dbReference type="GO" id="GO:0004222">
    <property type="term" value="F:metalloendopeptidase activity"/>
    <property type="evidence" value="ECO:0007669"/>
    <property type="project" value="InterPro"/>
</dbReference>
<dbReference type="InterPro" id="IPR008915">
    <property type="entry name" value="Peptidase_M50"/>
</dbReference>
<evidence type="ECO:0000256" key="2">
    <source>
        <dbReference type="ARBA" id="ARBA00022692"/>
    </source>
</evidence>
<dbReference type="EMBL" id="KN838657">
    <property type="protein sequence ID" value="KIJ98976.1"/>
    <property type="molecule type" value="Genomic_DNA"/>
</dbReference>
<dbReference type="PANTHER" id="PTHR13325">
    <property type="entry name" value="PROTEASE M50 MEMBRANE-BOUND TRANSCRIPTION FACTOR SITE 2 PROTEASE"/>
    <property type="match status" value="1"/>
</dbReference>
<evidence type="ECO:0000313" key="10">
    <source>
        <dbReference type="Proteomes" id="UP000054477"/>
    </source>
</evidence>
<evidence type="ECO:0000313" key="9">
    <source>
        <dbReference type="EMBL" id="KIJ98976.1"/>
    </source>
</evidence>
<comment type="subcellular location">
    <subcellularLocation>
        <location evidence="1">Endomembrane system</location>
        <topology evidence="1">Multi-pass membrane protein</topology>
    </subcellularLocation>
</comment>
<dbReference type="STRING" id="1095629.A0A0C9XN67"/>
<reference evidence="10" key="2">
    <citation type="submission" date="2015-01" db="EMBL/GenBank/DDBJ databases">
        <title>Evolutionary Origins and Diversification of the Mycorrhizal Mutualists.</title>
        <authorList>
            <consortium name="DOE Joint Genome Institute"/>
            <consortium name="Mycorrhizal Genomics Consortium"/>
            <person name="Kohler A."/>
            <person name="Kuo A."/>
            <person name="Nagy L.G."/>
            <person name="Floudas D."/>
            <person name="Copeland A."/>
            <person name="Barry K.W."/>
            <person name="Cichocki N."/>
            <person name="Veneault-Fourrey C."/>
            <person name="LaButti K."/>
            <person name="Lindquist E.A."/>
            <person name="Lipzen A."/>
            <person name="Lundell T."/>
            <person name="Morin E."/>
            <person name="Murat C."/>
            <person name="Riley R."/>
            <person name="Ohm R."/>
            <person name="Sun H."/>
            <person name="Tunlid A."/>
            <person name="Henrissat B."/>
            <person name="Grigoriev I.V."/>
            <person name="Hibbett D.S."/>
            <person name="Martin F."/>
        </authorList>
    </citation>
    <scope>NUCLEOTIDE SEQUENCE [LARGE SCALE GENOMIC DNA]</scope>
    <source>
        <strain evidence="10">LaAM-08-1</strain>
    </source>
</reference>
<dbReference type="GO" id="GO:0005737">
    <property type="term" value="C:cytoplasm"/>
    <property type="evidence" value="ECO:0007669"/>
    <property type="project" value="TreeGrafter"/>
</dbReference>
<keyword evidence="3 6" id="KW-1133">Transmembrane helix</keyword>
<evidence type="ECO:0000256" key="4">
    <source>
        <dbReference type="ARBA" id="ARBA00023136"/>
    </source>
</evidence>
<dbReference type="OrthoDB" id="7694678at2759"/>
<keyword evidence="4 6" id="KW-0472">Membrane</keyword>
<accession>A0A0C9XN67</accession>
<dbReference type="PANTHER" id="PTHR13325:SF3">
    <property type="entry name" value="MEMBRANE-BOUND TRANSCRIPTION FACTOR SITE-2 PROTEASE"/>
    <property type="match status" value="1"/>
</dbReference>
<dbReference type="GO" id="GO:0031293">
    <property type="term" value="P:membrane protein intracellular domain proteolysis"/>
    <property type="evidence" value="ECO:0007669"/>
    <property type="project" value="TreeGrafter"/>
</dbReference>
<name>A0A0C9XN67_9AGAR</name>
<keyword evidence="2 6" id="KW-0812">Transmembrane</keyword>
<dbReference type="AlphaFoldDB" id="A0A0C9XN67"/>
<proteinExistence type="predicted"/>
<keyword evidence="7" id="KW-0732">Signal</keyword>
<evidence type="ECO:0000256" key="1">
    <source>
        <dbReference type="ARBA" id="ARBA00004127"/>
    </source>
</evidence>
<protein>
    <recommendedName>
        <fullName evidence="5">Endopeptidase S2P</fullName>
    </recommendedName>
</protein>
<feature type="transmembrane region" description="Helical" evidence="6">
    <location>
        <begin position="249"/>
        <end position="271"/>
    </location>
</feature>
<dbReference type="InterPro" id="IPR001193">
    <property type="entry name" value="MBTPS2"/>
</dbReference>
<evidence type="ECO:0000256" key="5">
    <source>
        <dbReference type="ARBA" id="ARBA00032658"/>
    </source>
</evidence>
<feature type="transmembrane region" description="Helical" evidence="6">
    <location>
        <begin position="91"/>
        <end position="114"/>
    </location>
</feature>
<evidence type="ECO:0000256" key="3">
    <source>
        <dbReference type="ARBA" id="ARBA00022989"/>
    </source>
</evidence>
<dbReference type="GO" id="GO:1905897">
    <property type="term" value="P:regulation of response to endoplasmic reticulum stress"/>
    <property type="evidence" value="ECO:0007669"/>
    <property type="project" value="TreeGrafter"/>
</dbReference>
<feature type="signal peptide" evidence="7">
    <location>
        <begin position="1"/>
        <end position="19"/>
    </location>
</feature>
<evidence type="ECO:0000256" key="7">
    <source>
        <dbReference type="SAM" id="SignalP"/>
    </source>
</evidence>
<reference evidence="9 10" key="1">
    <citation type="submission" date="2014-04" db="EMBL/GenBank/DDBJ databases">
        <authorList>
            <consortium name="DOE Joint Genome Institute"/>
            <person name="Kuo A."/>
            <person name="Kohler A."/>
            <person name="Nagy L.G."/>
            <person name="Floudas D."/>
            <person name="Copeland A."/>
            <person name="Barry K.W."/>
            <person name="Cichocki N."/>
            <person name="Veneault-Fourrey C."/>
            <person name="LaButti K."/>
            <person name="Lindquist E.A."/>
            <person name="Lipzen A."/>
            <person name="Lundell T."/>
            <person name="Morin E."/>
            <person name="Murat C."/>
            <person name="Sun H."/>
            <person name="Tunlid A."/>
            <person name="Henrissat B."/>
            <person name="Grigoriev I.V."/>
            <person name="Hibbett D.S."/>
            <person name="Martin F."/>
            <person name="Nordberg H.P."/>
            <person name="Cantor M.N."/>
            <person name="Hua S.X."/>
        </authorList>
    </citation>
    <scope>NUCLEOTIDE SEQUENCE [LARGE SCALE GENOMIC DNA]</scope>
    <source>
        <strain evidence="9 10">LaAM-08-1</strain>
    </source>
</reference>
<dbReference type="PRINTS" id="PR01000">
    <property type="entry name" value="SREBPS2PTASE"/>
</dbReference>
<dbReference type="Pfam" id="PF02163">
    <property type="entry name" value="Peptidase_M50"/>
    <property type="match status" value="1"/>
</dbReference>
<dbReference type="GO" id="GO:0012505">
    <property type="term" value="C:endomembrane system"/>
    <property type="evidence" value="ECO:0007669"/>
    <property type="project" value="UniProtKB-SubCell"/>
</dbReference>
<dbReference type="GO" id="GO:0016020">
    <property type="term" value="C:membrane"/>
    <property type="evidence" value="ECO:0007669"/>
    <property type="project" value="InterPro"/>
</dbReference>
<feature type="chain" id="PRO_5002206367" description="Endopeptidase S2P" evidence="7">
    <location>
        <begin position="20"/>
        <end position="464"/>
    </location>
</feature>
<dbReference type="Proteomes" id="UP000054477">
    <property type="component" value="Unassembled WGS sequence"/>
</dbReference>
<evidence type="ECO:0000256" key="6">
    <source>
        <dbReference type="SAM" id="Phobius"/>
    </source>
</evidence>
<gene>
    <name evidence="9" type="ORF">K443DRAFT_680340</name>
</gene>
<feature type="transmembrane region" description="Helical" evidence="6">
    <location>
        <begin position="207"/>
        <end position="229"/>
    </location>
</feature>
<keyword evidence="10" id="KW-1185">Reference proteome</keyword>
<feature type="domain" description="Peptidase M50" evidence="8">
    <location>
        <begin position="180"/>
        <end position="295"/>
    </location>
</feature>
<evidence type="ECO:0000259" key="8">
    <source>
        <dbReference type="Pfam" id="PF02163"/>
    </source>
</evidence>